<dbReference type="AlphaFoldDB" id="A0A381FAA0"/>
<dbReference type="Proteomes" id="UP000255231">
    <property type="component" value="Unassembled WGS sequence"/>
</dbReference>
<dbReference type="EMBL" id="UFVS01000001">
    <property type="protein sequence ID" value="SUX43509.1"/>
    <property type="molecule type" value="Genomic_DNA"/>
</dbReference>
<reference evidence="1 3" key="1">
    <citation type="submission" date="2017-01" db="EMBL/GenBank/DDBJ databases">
        <authorList>
            <person name="Varghese N."/>
            <person name="Submissions S."/>
        </authorList>
    </citation>
    <scope>NUCLEOTIDE SEQUENCE [LARGE SCALE GENOMIC DNA]</scope>
    <source>
        <strain evidence="1 3">ATCC 27950</strain>
    </source>
</reference>
<dbReference type="RefSeq" id="WP_076562348.1">
    <property type="nucleotide sequence ID" value="NZ_CP033929.1"/>
</dbReference>
<evidence type="ECO:0000313" key="1">
    <source>
        <dbReference type="EMBL" id="SIR24295.1"/>
    </source>
</evidence>
<dbReference type="EMBL" id="FTMF01000015">
    <property type="protein sequence ID" value="SIR24295.1"/>
    <property type="molecule type" value="Genomic_DNA"/>
</dbReference>
<evidence type="ECO:0000313" key="3">
    <source>
        <dbReference type="Proteomes" id="UP000185725"/>
    </source>
</evidence>
<gene>
    <name evidence="2" type="ORF">NCTC13560_02058</name>
    <name evidence="1" type="ORF">SAMN05421682_11593</name>
</gene>
<dbReference type="Proteomes" id="UP000185725">
    <property type="component" value="Unassembled WGS sequence"/>
</dbReference>
<proteinExistence type="predicted"/>
<accession>A0A381FAA0</accession>
<protein>
    <submittedName>
        <fullName evidence="2">Uncharacterized protein</fullName>
    </submittedName>
</protein>
<reference evidence="2 4" key="2">
    <citation type="submission" date="2018-06" db="EMBL/GenBank/DDBJ databases">
        <authorList>
            <consortium name="Pathogen Informatics"/>
            <person name="Doyle S."/>
        </authorList>
    </citation>
    <scope>NUCLEOTIDE SEQUENCE [LARGE SCALE GENOMIC DNA]</scope>
    <source>
        <strain evidence="2 4">NCTC13560</strain>
    </source>
</reference>
<organism evidence="2 4">
    <name type="scientific">Chryseobacterium indoltheticum</name>
    <dbReference type="NCBI Taxonomy" id="254"/>
    <lineage>
        <taxon>Bacteria</taxon>
        <taxon>Pseudomonadati</taxon>
        <taxon>Bacteroidota</taxon>
        <taxon>Flavobacteriia</taxon>
        <taxon>Flavobacteriales</taxon>
        <taxon>Weeksellaceae</taxon>
        <taxon>Chryseobacterium group</taxon>
        <taxon>Chryseobacterium</taxon>
    </lineage>
</organism>
<dbReference type="KEGG" id="cil:EG358_07250"/>
<dbReference type="OrthoDB" id="1267552at2"/>
<evidence type="ECO:0000313" key="2">
    <source>
        <dbReference type="EMBL" id="SUX43509.1"/>
    </source>
</evidence>
<evidence type="ECO:0000313" key="4">
    <source>
        <dbReference type="Proteomes" id="UP000255231"/>
    </source>
</evidence>
<name>A0A381FAA0_9FLAO</name>
<sequence length="108" mass="12698">MLNGKAKNDFIIWALDNKKCNNPHVEYWYNITVDKGHLSSLIIDWLDSVEIFISIQYVDVFNDMENKQGFEAYVTQKPFTSKFRCVNSRHEALKLALHEANEKYNSRP</sequence>
<dbReference type="GeneID" id="303673490"/>
<keyword evidence="3" id="KW-1185">Reference proteome</keyword>